<dbReference type="AlphaFoldDB" id="A0A2C7A5S5"/>
<evidence type="ECO:0000313" key="1">
    <source>
        <dbReference type="EMBL" id="PHK93690.1"/>
    </source>
</evidence>
<dbReference type="EMBL" id="PDNU01000037">
    <property type="protein sequence ID" value="PHK93690.1"/>
    <property type="molecule type" value="Genomic_DNA"/>
</dbReference>
<protein>
    <submittedName>
        <fullName evidence="1">Polysaccharide deacetylase</fullName>
    </submittedName>
</protein>
<sequence length="115" mass="12131">MQPLTAASSIPSFVPLALEEEDIAAYAAIASGLGCPVERCAEGFMLATPAAREAALRLWQAILILGATAELDAGQRALHRAKADKARADLRALLGLEPRTMPPEALVAAGLRYQH</sequence>
<comment type="caution">
    <text evidence="1">The sequence shown here is derived from an EMBL/GenBank/DDBJ whole genome shotgun (WGS) entry which is preliminary data.</text>
</comment>
<organism evidence="1 2">
    <name type="scientific">Teichococcus rhizosphaerae</name>
    <dbReference type="NCBI Taxonomy" id="1335062"/>
    <lineage>
        <taxon>Bacteria</taxon>
        <taxon>Pseudomonadati</taxon>
        <taxon>Pseudomonadota</taxon>
        <taxon>Alphaproteobacteria</taxon>
        <taxon>Acetobacterales</taxon>
        <taxon>Roseomonadaceae</taxon>
        <taxon>Roseomonas</taxon>
    </lineage>
</organism>
<accession>A0A2C7A5S5</accession>
<dbReference type="RefSeq" id="WP_099096737.1">
    <property type="nucleotide sequence ID" value="NZ_PDNU01000037.1"/>
</dbReference>
<evidence type="ECO:0000313" key="2">
    <source>
        <dbReference type="Proteomes" id="UP000223527"/>
    </source>
</evidence>
<reference evidence="1 2" key="1">
    <citation type="submission" date="2017-10" db="EMBL/GenBank/DDBJ databases">
        <authorList>
            <person name="Banno H."/>
            <person name="Chua N.-H."/>
        </authorList>
    </citation>
    <scope>NUCLEOTIDE SEQUENCE [LARGE SCALE GENOMIC DNA]</scope>
    <source>
        <strain evidence="1 2">YW11</strain>
    </source>
</reference>
<gene>
    <name evidence="1" type="ORF">CR162_17020</name>
</gene>
<keyword evidence="2" id="KW-1185">Reference proteome</keyword>
<proteinExistence type="predicted"/>
<dbReference type="Proteomes" id="UP000223527">
    <property type="component" value="Unassembled WGS sequence"/>
</dbReference>
<dbReference type="OrthoDB" id="7278036at2"/>
<name>A0A2C7A5S5_9PROT</name>